<reference evidence="3 4" key="1">
    <citation type="submission" date="2023-05" db="EMBL/GenBank/DDBJ databases">
        <title>B98-5 Cell Line De Novo Hybrid Assembly: An Optical Mapping Approach.</title>
        <authorList>
            <person name="Kananen K."/>
            <person name="Auerbach J.A."/>
            <person name="Kautto E."/>
            <person name="Blachly J.S."/>
        </authorList>
    </citation>
    <scope>NUCLEOTIDE SEQUENCE [LARGE SCALE GENOMIC DNA]</scope>
    <source>
        <strain evidence="3">B95-8</strain>
        <tissue evidence="3">Cell line</tissue>
    </source>
</reference>
<dbReference type="CDD" id="cd00030">
    <property type="entry name" value="C2"/>
    <property type="match status" value="1"/>
</dbReference>
<proteinExistence type="predicted"/>
<evidence type="ECO:0000256" key="1">
    <source>
        <dbReference type="SAM" id="MobiDB-lite"/>
    </source>
</evidence>
<evidence type="ECO:0000313" key="3">
    <source>
        <dbReference type="EMBL" id="KAK2100959.1"/>
    </source>
</evidence>
<dbReference type="EMBL" id="JASSZA010000010">
    <property type="protein sequence ID" value="KAK2100959.1"/>
    <property type="molecule type" value="Genomic_DNA"/>
</dbReference>
<dbReference type="Proteomes" id="UP001266305">
    <property type="component" value="Unassembled WGS sequence"/>
</dbReference>
<feature type="region of interest" description="Disordered" evidence="1">
    <location>
        <begin position="627"/>
        <end position="662"/>
    </location>
</feature>
<feature type="domain" description="C2" evidence="2">
    <location>
        <begin position="48"/>
        <end position="178"/>
    </location>
</feature>
<sequence>MQKIVGGLELSVSFTHPGDRERVLEAAEPMGWSFENSLKDFVRMDEGEPATLTISTPRLWLPIHCVLLAGHKHIHKNTYCYLRYKFYDHEAFWTPLKKPKESVNKKQIVVTFKASKRAEVTRGPSLLWYFREERLEIQVWRAYGNASVERPHQTDSWIGSAYVDLARLGERSAKTLTVSARFSSYSVYPLFGQNASNLSGAALRVHVVLSSLSSHPDPTHELDSMDCSSYSESEQLPRRNNEVQFSPPEEVSCHQKSPTSTQVPCSSTTAEACLTQEGPAELDGTFAVTILVERAMHLSLKGNQENFLELARFQKGENKIAGGCSHLRKNIEEGKVYALGLLRGGSPNSSSSFWLEIMIKNQIQLILYMCDTEESFLEKLAILFGYVLQAHKATSLCNPGQLSRQRAVGTVPECEFVHQNAFRPEGQTEAPGGVLTDRNRSPLTERKVSIPSCCVSFATADESSPVYTQVIENTDSPIWNFQQQSRLSKELLLDPQRTLVFKVWHKGDEERVIGFASVDLSPLLSGFQFVCGWYNITDFSGECQGQIKVAISPLESLMHFKEEKQARRGGETSGSLIPVYSPISFPASDRYAALSSHMARQTLDQLTHISSKELDFSSPGRVFPVSFSPAQGKGKESSSTTAVPTKAGTEQTLYSKEDTNIM</sequence>
<gene>
    <name evidence="3" type="primary">C2CD3_4</name>
    <name evidence="3" type="ORF">P7K49_022307</name>
</gene>
<accession>A0ABQ9UVY3</accession>
<dbReference type="PANTHER" id="PTHR21254">
    <property type="entry name" value="C2 DOMAIN-CONTAINING PROTEIN 3"/>
    <property type="match status" value="1"/>
</dbReference>
<dbReference type="InterPro" id="IPR035892">
    <property type="entry name" value="C2_domain_sf"/>
</dbReference>
<evidence type="ECO:0000313" key="4">
    <source>
        <dbReference type="Proteomes" id="UP001266305"/>
    </source>
</evidence>
<protein>
    <submittedName>
        <fullName evidence="3">C2 domain-containing protein 3</fullName>
    </submittedName>
</protein>
<organism evidence="3 4">
    <name type="scientific">Saguinus oedipus</name>
    <name type="common">Cotton-top tamarin</name>
    <name type="synonym">Oedipomidas oedipus</name>
    <dbReference type="NCBI Taxonomy" id="9490"/>
    <lineage>
        <taxon>Eukaryota</taxon>
        <taxon>Metazoa</taxon>
        <taxon>Chordata</taxon>
        <taxon>Craniata</taxon>
        <taxon>Vertebrata</taxon>
        <taxon>Euteleostomi</taxon>
        <taxon>Mammalia</taxon>
        <taxon>Eutheria</taxon>
        <taxon>Euarchontoglires</taxon>
        <taxon>Primates</taxon>
        <taxon>Haplorrhini</taxon>
        <taxon>Platyrrhini</taxon>
        <taxon>Cebidae</taxon>
        <taxon>Callitrichinae</taxon>
        <taxon>Saguinus</taxon>
    </lineage>
</organism>
<feature type="domain" description="C2" evidence="2">
    <location>
        <begin position="413"/>
        <end position="534"/>
    </location>
</feature>
<evidence type="ECO:0000259" key="2">
    <source>
        <dbReference type="PROSITE" id="PS50004"/>
    </source>
</evidence>
<comment type="caution">
    <text evidence="3">The sequence shown here is derived from an EMBL/GenBank/DDBJ whole genome shotgun (WGS) entry which is preliminary data.</text>
</comment>
<dbReference type="PROSITE" id="PS50004">
    <property type="entry name" value="C2"/>
    <property type="match status" value="2"/>
</dbReference>
<dbReference type="Gene3D" id="2.60.40.150">
    <property type="entry name" value="C2 domain"/>
    <property type="match status" value="1"/>
</dbReference>
<dbReference type="PANTHER" id="PTHR21254:SF1">
    <property type="entry name" value="C2 DOMAIN-CONTAINING PROTEIN 3"/>
    <property type="match status" value="1"/>
</dbReference>
<feature type="compositionally biased region" description="Polar residues" evidence="1">
    <location>
        <begin position="637"/>
        <end position="654"/>
    </location>
</feature>
<dbReference type="SUPFAM" id="SSF49562">
    <property type="entry name" value="C2 domain (Calcium/lipid-binding domain, CaLB)"/>
    <property type="match status" value="2"/>
</dbReference>
<dbReference type="InterPro" id="IPR000008">
    <property type="entry name" value="C2_dom"/>
</dbReference>
<keyword evidence="4" id="KW-1185">Reference proteome</keyword>
<dbReference type="Pfam" id="PF00168">
    <property type="entry name" value="C2"/>
    <property type="match status" value="1"/>
</dbReference>
<name>A0ABQ9UVY3_SAGOE</name>